<keyword evidence="3" id="KW-1185">Reference proteome</keyword>
<feature type="compositionally biased region" description="Polar residues" evidence="1">
    <location>
        <begin position="29"/>
        <end position="39"/>
    </location>
</feature>
<evidence type="ECO:0000313" key="2">
    <source>
        <dbReference type="EMBL" id="KAJ5268982.1"/>
    </source>
</evidence>
<evidence type="ECO:0000313" key="3">
    <source>
        <dbReference type="Proteomes" id="UP001220256"/>
    </source>
</evidence>
<comment type="caution">
    <text evidence="2">The sequence shown here is derived from an EMBL/GenBank/DDBJ whole genome shotgun (WGS) entry which is preliminary data.</text>
</comment>
<feature type="compositionally biased region" description="Basic and acidic residues" evidence="1">
    <location>
        <begin position="132"/>
        <end position="143"/>
    </location>
</feature>
<organism evidence="2 3">
    <name type="scientific">Penicillium chrysogenum</name>
    <name type="common">Penicillium notatum</name>
    <dbReference type="NCBI Taxonomy" id="5076"/>
    <lineage>
        <taxon>Eukaryota</taxon>
        <taxon>Fungi</taxon>
        <taxon>Dikarya</taxon>
        <taxon>Ascomycota</taxon>
        <taxon>Pezizomycotina</taxon>
        <taxon>Eurotiomycetes</taxon>
        <taxon>Eurotiomycetidae</taxon>
        <taxon>Eurotiales</taxon>
        <taxon>Aspergillaceae</taxon>
        <taxon>Penicillium</taxon>
        <taxon>Penicillium chrysogenum species complex</taxon>
    </lineage>
</organism>
<protein>
    <submittedName>
        <fullName evidence="2">Uncharacterized protein</fullName>
    </submittedName>
</protein>
<feature type="region of interest" description="Disordered" evidence="1">
    <location>
        <begin position="14"/>
        <end position="53"/>
    </location>
</feature>
<name>A0ABQ8WG82_PENCH</name>
<dbReference type="EMBL" id="JAPVEB010000003">
    <property type="protein sequence ID" value="KAJ5268982.1"/>
    <property type="molecule type" value="Genomic_DNA"/>
</dbReference>
<sequence length="780" mass="88393">MQYQYLRKIVDPFEPSLLPTEDASHQKRPLSQSDQFDTTRSVDEVLARDRNPVSNKRVKPLAVNKNAQNRQTSLSFAKTNNVDLNNVEQTATPRQTWRLETMVRAPQKANQMEEAMVKAPQKANQKKQSKVKAREKADHKEQSNAKASQRAGEKKQPVLDGFQGFFTKAPVPTSSGQSVETPFLKSDKGSKSCNDGWESDWESDVDKRDDTSLMVDNDDELISDNKVIRKPDAHVAIGDKEVVPGPEGEDCSVGDSPDQTNIQSAATETPGLNGKLFKTIREILLFLQKWAEVQALFEKETFSVDDLRHLPKAGFEKRPGIYLGFVVEAEHDDSTITLALYVASSICIRVRVHGHQQPYTWERHKGSHLYRRLKKGAKVEFRVLAAFNSSIERGYLNLLEAIFMFLFGTLRRPTYESDFVKQSTWKLYGTLQGATQYRPHFEGLIVGLNAAWSLTQGFVNKGCKLRSQCGNPQCDAITVPINEPKEPYPLADGEFVSRAPRMLLDPGDPLGSYLCSSCYFYRRDYGKLPDETFAKLHRAKRYYQRWIENEREHKRDIFCKGCNKVEAPGASRHTRFVMSHSDPSQFYCKQCWKSSRYESKYKAQEAVCRNPYCGARPGNRTLTGRTVPRLVKGLCLPCGIYMKDNAKKAKESNNADKADDVNKAADDSFNKKVSSRTKLQIQFDILSGRAVHHCSRCKTEVKQYWTAKPELLLRGTVTARGLLLCGTCSFCSEGQLSQLTPVFSDLRPESVILQDWWAIYDPVLAEKKQELCAKAQEKKD</sequence>
<feature type="region of interest" description="Disordered" evidence="1">
    <location>
        <begin position="112"/>
        <end position="204"/>
    </location>
</feature>
<evidence type="ECO:0000256" key="1">
    <source>
        <dbReference type="SAM" id="MobiDB-lite"/>
    </source>
</evidence>
<proteinExistence type="predicted"/>
<feature type="compositionally biased region" description="Basic and acidic residues" evidence="1">
    <location>
        <begin position="40"/>
        <end position="51"/>
    </location>
</feature>
<accession>A0ABQ8WG82</accession>
<dbReference type="Proteomes" id="UP001220256">
    <property type="component" value="Unassembled WGS sequence"/>
</dbReference>
<gene>
    <name evidence="2" type="ORF">N7505_004740</name>
</gene>
<reference evidence="2 3" key="1">
    <citation type="journal article" date="2023" name="IMA Fungus">
        <title>Comparative genomic study of the Penicillium genus elucidates a diverse pangenome and 15 lateral gene transfer events.</title>
        <authorList>
            <person name="Petersen C."/>
            <person name="Sorensen T."/>
            <person name="Nielsen M.R."/>
            <person name="Sondergaard T.E."/>
            <person name="Sorensen J.L."/>
            <person name="Fitzpatrick D.A."/>
            <person name="Frisvad J.C."/>
            <person name="Nielsen K.L."/>
        </authorList>
    </citation>
    <scope>NUCLEOTIDE SEQUENCE [LARGE SCALE GENOMIC DNA]</scope>
    <source>
        <strain evidence="2 3">IBT 3361</strain>
    </source>
</reference>